<dbReference type="Pfam" id="PF00534">
    <property type="entry name" value="Glycos_transf_1"/>
    <property type="match status" value="1"/>
</dbReference>
<dbReference type="Gene3D" id="3.40.50.2000">
    <property type="entry name" value="Glycogen Phosphorylase B"/>
    <property type="match status" value="1"/>
</dbReference>
<sequence length="391" mass="44899">MKLVFYSLILNNHQANVADELWNLTGHNYYFVELANLQAEHRKGDSYDYSDRPYLLRAWQSKKNYSKAMELAQTAECCVFSGVQALPFQKIRMKRGLLSFDMSERWLKRGVLNLFSPAILKMFLAYHFGGWSRKPLYKLCCSAFAAADQYKVGTYQGRCYKWGYFTRVEKVDVEAFSDVSTLNITPLMWCSRYLMWKHPELPILMAERLKRKGYRFRLDMYGSGEYESRTKQLAKNLGVTDVVRFYGNMPNNELMVKMRCHSIFLFTSDRNEGWGAVANESMSNGCVLVASDGIGSSPYLINDGQTGLLFTSPKQSSSFNRPDIAALDSLCDKVEYLLANPRKWQDIQSRSTALMQELWNPHIAAERLLILINCLEKGKDTPFVEGPCSKT</sequence>
<reference evidence="2 3" key="1">
    <citation type="submission" date="2014-04" db="EMBL/GenBank/DDBJ databases">
        <authorList>
            <person name="Sears C."/>
            <person name="Carroll K."/>
            <person name="Sack B.R."/>
            <person name="Qadri F."/>
            <person name="Myers L.L."/>
            <person name="Chung G.-T."/>
            <person name="Escheverria P."/>
            <person name="Fraser C.M."/>
            <person name="Sadzewicz L."/>
            <person name="Shefchek K.A."/>
            <person name="Tallon L."/>
            <person name="Das S.P."/>
            <person name="Daugherty S."/>
            <person name="Mongodin E.F."/>
        </authorList>
    </citation>
    <scope>NUCLEOTIDE SEQUENCE [LARGE SCALE GENOMIC DNA]</scope>
    <source>
        <strain evidence="2 3">3975 RP4</strain>
    </source>
</reference>
<gene>
    <name evidence="2" type="ORF">M099_3972</name>
</gene>
<protein>
    <submittedName>
        <fullName evidence="2">Glycosyl transferases group 1 family protein</fullName>
    </submittedName>
</protein>
<dbReference type="EMBL" id="JNHM01000146">
    <property type="protein sequence ID" value="KDS45276.1"/>
    <property type="molecule type" value="Genomic_DNA"/>
</dbReference>
<dbReference type="PANTHER" id="PTHR12526">
    <property type="entry name" value="GLYCOSYLTRANSFERASE"/>
    <property type="match status" value="1"/>
</dbReference>
<dbReference type="Proteomes" id="UP000027661">
    <property type="component" value="Unassembled WGS sequence"/>
</dbReference>
<accession>A0A069S4F0</accession>
<dbReference type="RefSeq" id="WP_032953548.1">
    <property type="nucleotide sequence ID" value="NZ_JNHM01000146.1"/>
</dbReference>
<evidence type="ECO:0000259" key="1">
    <source>
        <dbReference type="Pfam" id="PF00534"/>
    </source>
</evidence>
<proteinExistence type="predicted"/>
<organism evidence="2 3">
    <name type="scientific">Phocaeicola vulgatus str. 3975 RP4</name>
    <dbReference type="NCBI Taxonomy" id="1339352"/>
    <lineage>
        <taxon>Bacteria</taxon>
        <taxon>Pseudomonadati</taxon>
        <taxon>Bacteroidota</taxon>
        <taxon>Bacteroidia</taxon>
        <taxon>Bacteroidales</taxon>
        <taxon>Bacteroidaceae</taxon>
        <taxon>Phocaeicola</taxon>
    </lineage>
</organism>
<feature type="domain" description="Glycosyl transferase family 1" evidence="1">
    <location>
        <begin position="191"/>
        <end position="317"/>
    </location>
</feature>
<evidence type="ECO:0000313" key="2">
    <source>
        <dbReference type="EMBL" id="KDS45276.1"/>
    </source>
</evidence>
<evidence type="ECO:0000313" key="3">
    <source>
        <dbReference type="Proteomes" id="UP000027661"/>
    </source>
</evidence>
<dbReference type="AlphaFoldDB" id="A0A069S4F0"/>
<dbReference type="SUPFAM" id="SSF53756">
    <property type="entry name" value="UDP-Glycosyltransferase/glycogen phosphorylase"/>
    <property type="match status" value="1"/>
</dbReference>
<comment type="caution">
    <text evidence="2">The sequence shown here is derived from an EMBL/GenBank/DDBJ whole genome shotgun (WGS) entry which is preliminary data.</text>
</comment>
<name>A0A069S4F0_PHOVU</name>
<dbReference type="PATRIC" id="fig|1339352.3.peg.3726"/>
<dbReference type="InterPro" id="IPR001296">
    <property type="entry name" value="Glyco_trans_1"/>
</dbReference>
<keyword evidence="2" id="KW-0808">Transferase</keyword>
<dbReference type="GO" id="GO:0016757">
    <property type="term" value="F:glycosyltransferase activity"/>
    <property type="evidence" value="ECO:0007669"/>
    <property type="project" value="InterPro"/>
</dbReference>